<dbReference type="AlphaFoldDB" id="A0A939SNP4"/>
<reference evidence="1" key="1">
    <citation type="submission" date="2021-03" db="EMBL/GenBank/DDBJ databases">
        <title>Molecular epidemiology and mechanisms of colistin and carbapenem resistance in Enterobacteriaceae from clinical isolates, the environment and porcine samples in Pretoria, South Africa.</title>
        <authorList>
            <person name="Bogoshi D."/>
            <person name="Mbelle N.M."/>
            <person name="Naidoo V."/>
            <person name="Osei Sekyere J."/>
        </authorList>
    </citation>
    <scope>NUCLEOTIDE SEQUENCE</scope>
    <source>
        <strain evidence="1">C080</strain>
    </source>
</reference>
<gene>
    <name evidence="1" type="ORF">J4732_10895</name>
</gene>
<evidence type="ECO:0000313" key="1">
    <source>
        <dbReference type="EMBL" id="MBO2006864.1"/>
    </source>
</evidence>
<protein>
    <submittedName>
        <fullName evidence="1">Uncharacterized protein</fullName>
    </submittedName>
</protein>
<comment type="caution">
    <text evidence="1">The sequence shown here is derived from an EMBL/GenBank/DDBJ whole genome shotgun (WGS) entry which is preliminary data.</text>
</comment>
<name>A0A939SNP4_SERMA</name>
<accession>A0A939SNP4</accession>
<organism evidence="1">
    <name type="scientific">Serratia marcescens</name>
    <dbReference type="NCBI Taxonomy" id="615"/>
    <lineage>
        <taxon>Bacteria</taxon>
        <taxon>Pseudomonadati</taxon>
        <taxon>Pseudomonadota</taxon>
        <taxon>Gammaproteobacteria</taxon>
        <taxon>Enterobacterales</taxon>
        <taxon>Yersiniaceae</taxon>
        <taxon>Serratia</taxon>
    </lineage>
</organism>
<dbReference type="EMBL" id="JAGETR010000063">
    <property type="protein sequence ID" value="MBO2006864.1"/>
    <property type="molecule type" value="Genomic_DNA"/>
</dbReference>
<sequence length="46" mass="4930">MAERSAAKPLLILLSLYLCHQLRKNIAAGDLFMVLINCNTASPSAG</sequence>
<proteinExistence type="predicted"/>